<evidence type="ECO:0000313" key="3">
    <source>
        <dbReference type="EMBL" id="CAB4836870.1"/>
    </source>
</evidence>
<dbReference type="GO" id="GO:0016790">
    <property type="term" value="F:thiolester hydrolase activity"/>
    <property type="evidence" value="ECO:0007669"/>
    <property type="project" value="InterPro"/>
</dbReference>
<protein>
    <submittedName>
        <fullName evidence="3">Unannotated protein</fullName>
    </submittedName>
</protein>
<dbReference type="InterPro" id="IPR049427">
    <property type="entry name" value="Acyl-ACP_TE_C"/>
</dbReference>
<evidence type="ECO:0000259" key="1">
    <source>
        <dbReference type="Pfam" id="PF01643"/>
    </source>
</evidence>
<proteinExistence type="predicted"/>
<dbReference type="Pfam" id="PF20791">
    <property type="entry name" value="Acyl-ACP_TE_C"/>
    <property type="match status" value="1"/>
</dbReference>
<accession>A0A6J7AVZ9</accession>
<dbReference type="AlphaFoldDB" id="A0A6J7AVZ9"/>
<organism evidence="3">
    <name type="scientific">freshwater metagenome</name>
    <dbReference type="NCBI Taxonomy" id="449393"/>
    <lineage>
        <taxon>unclassified sequences</taxon>
        <taxon>metagenomes</taxon>
        <taxon>ecological metagenomes</taxon>
    </lineage>
</organism>
<reference evidence="3" key="1">
    <citation type="submission" date="2020-05" db="EMBL/GenBank/DDBJ databases">
        <authorList>
            <person name="Chiriac C."/>
            <person name="Salcher M."/>
            <person name="Ghai R."/>
            <person name="Kavagutti S V."/>
        </authorList>
    </citation>
    <scope>NUCLEOTIDE SEQUENCE</scope>
</reference>
<dbReference type="GO" id="GO:0006633">
    <property type="term" value="P:fatty acid biosynthetic process"/>
    <property type="evidence" value="ECO:0007669"/>
    <property type="project" value="InterPro"/>
</dbReference>
<dbReference type="Pfam" id="PF01643">
    <property type="entry name" value="Acyl-ACP_TE"/>
    <property type="match status" value="1"/>
</dbReference>
<dbReference type="EMBL" id="CAFABA010000252">
    <property type="protein sequence ID" value="CAB4836870.1"/>
    <property type="molecule type" value="Genomic_DNA"/>
</dbReference>
<dbReference type="InterPro" id="IPR002864">
    <property type="entry name" value="Acyl-ACP_thioesterase_NHD"/>
</dbReference>
<feature type="domain" description="Acyl-ACP thioesterase N-terminal hotdog" evidence="1">
    <location>
        <begin position="15"/>
        <end position="134"/>
    </location>
</feature>
<gene>
    <name evidence="3" type="ORF">UFOPK3139_03316</name>
</gene>
<dbReference type="Gene3D" id="3.10.129.10">
    <property type="entry name" value="Hotdog Thioesterase"/>
    <property type="match status" value="1"/>
</dbReference>
<evidence type="ECO:0000259" key="2">
    <source>
        <dbReference type="Pfam" id="PF20791"/>
    </source>
</evidence>
<dbReference type="InterPro" id="IPR029069">
    <property type="entry name" value="HotDog_dom_sf"/>
</dbReference>
<sequence>MVRIEFVAAPARGRVLRRERRVRLGDVTPSGRARFDALARYLQDIARDDSADSALENPMGWVVRRTAIQVHVWPQFQEALTLDTWCSGIGPRWAERRTSVHGEHGGHVEAVTIWVHVDANTGRPARLVPGFAERYADAAQGRGADAKLIVPAVPDAGATTRPWPLRHADYDVLAHVNNAAYWAALEELLGSQPLLDEGPAFGVVEHRQPVAPGANVELAADAPDERGAFGWWLLDGDEGVAAGWFSRGVVAFSGAEAHNSER</sequence>
<dbReference type="SUPFAM" id="SSF54637">
    <property type="entry name" value="Thioesterase/thiol ester dehydrase-isomerase"/>
    <property type="match status" value="2"/>
</dbReference>
<name>A0A6J7AVZ9_9ZZZZ</name>
<feature type="domain" description="Acyl-ACP thioesterase-like C-terminal" evidence="2">
    <location>
        <begin position="160"/>
        <end position="221"/>
    </location>
</feature>